<protein>
    <recommendedName>
        <fullName evidence="3">N-acetyltransferase domain-containing protein</fullName>
    </recommendedName>
</protein>
<dbReference type="STRING" id="2512241.A0A553HZT4"/>
<name>A0A553HZT4_9PEZI</name>
<organism evidence="1 2">
    <name type="scientific">Xylaria flabelliformis</name>
    <dbReference type="NCBI Taxonomy" id="2512241"/>
    <lineage>
        <taxon>Eukaryota</taxon>
        <taxon>Fungi</taxon>
        <taxon>Dikarya</taxon>
        <taxon>Ascomycota</taxon>
        <taxon>Pezizomycotina</taxon>
        <taxon>Sordariomycetes</taxon>
        <taxon>Xylariomycetidae</taxon>
        <taxon>Xylariales</taxon>
        <taxon>Xylariaceae</taxon>
        <taxon>Xylaria</taxon>
    </lineage>
</organism>
<reference evidence="2" key="1">
    <citation type="submission" date="2019-06" db="EMBL/GenBank/DDBJ databases">
        <title>Draft genome sequence of the griseofulvin-producing fungus Xylaria cubensis strain G536.</title>
        <authorList>
            <person name="Mead M.E."/>
            <person name="Raja H.A."/>
            <person name="Steenwyk J.L."/>
            <person name="Knowles S.L."/>
            <person name="Oberlies N.H."/>
            <person name="Rokas A."/>
        </authorList>
    </citation>
    <scope>NUCLEOTIDE SEQUENCE [LARGE SCALE GENOMIC DNA]</scope>
    <source>
        <strain evidence="2">G536</strain>
    </source>
</reference>
<evidence type="ECO:0008006" key="3">
    <source>
        <dbReference type="Google" id="ProtNLM"/>
    </source>
</evidence>
<dbReference type="Proteomes" id="UP000319160">
    <property type="component" value="Unassembled WGS sequence"/>
</dbReference>
<accession>A0A553HZT4</accession>
<dbReference type="OrthoDB" id="410198at2759"/>
<dbReference type="InterPro" id="IPR016181">
    <property type="entry name" value="Acyl_CoA_acyltransferase"/>
</dbReference>
<dbReference type="AlphaFoldDB" id="A0A553HZT4"/>
<sequence length="194" mass="21846">MSVPNHRVVPMTVDDVPIISSFLQDSKLQLAINRFVIKDWPNPPAQEALYTKAVEGALSNPQATSLKVVDDISKQPVAYLFYTKQKVPSVDREVPAGVVPEVFWAVTRATQELHSDFQNEEFIGTWLLEMAQKHAADEKLLLRITAEPNHHDFFVNRGFRDIKHVDVDLTRWAAPLSGYGTFRLSSMVSESVAD</sequence>
<evidence type="ECO:0000313" key="1">
    <source>
        <dbReference type="EMBL" id="TRX93451.1"/>
    </source>
</evidence>
<comment type="caution">
    <text evidence="1">The sequence shown here is derived from an EMBL/GenBank/DDBJ whole genome shotgun (WGS) entry which is preliminary data.</text>
</comment>
<dbReference type="SUPFAM" id="SSF55729">
    <property type="entry name" value="Acyl-CoA N-acyltransferases (Nat)"/>
    <property type="match status" value="1"/>
</dbReference>
<keyword evidence="2" id="KW-1185">Reference proteome</keyword>
<gene>
    <name evidence="1" type="ORF">FHL15_005726</name>
</gene>
<evidence type="ECO:0000313" key="2">
    <source>
        <dbReference type="Proteomes" id="UP000319160"/>
    </source>
</evidence>
<proteinExistence type="predicted"/>
<dbReference type="EMBL" id="VFLP01000029">
    <property type="protein sequence ID" value="TRX93451.1"/>
    <property type="molecule type" value="Genomic_DNA"/>
</dbReference>